<comment type="caution">
    <text evidence="2">The sequence shown here is derived from an EMBL/GenBank/DDBJ whole genome shotgun (WGS) entry which is preliminary data.</text>
</comment>
<organism evidence="2 3">
    <name type="scientific">Hoylesella buccalis DNF00853</name>
    <dbReference type="NCBI Taxonomy" id="1401074"/>
    <lineage>
        <taxon>Bacteria</taxon>
        <taxon>Pseudomonadati</taxon>
        <taxon>Bacteroidota</taxon>
        <taxon>Bacteroidia</taxon>
        <taxon>Bacteroidales</taxon>
        <taxon>Prevotellaceae</taxon>
        <taxon>Hoylesella</taxon>
    </lineage>
</organism>
<dbReference type="AlphaFoldDB" id="A0A095ZL65"/>
<keyword evidence="1" id="KW-0472">Membrane</keyword>
<gene>
    <name evidence="2" type="ORF">HMPREF2137_05420</name>
</gene>
<dbReference type="EMBL" id="JRNN01000057">
    <property type="protein sequence ID" value="KGF35141.1"/>
    <property type="molecule type" value="Genomic_DNA"/>
</dbReference>
<accession>A0A095ZL65</accession>
<feature type="transmembrane region" description="Helical" evidence="1">
    <location>
        <begin position="7"/>
        <end position="31"/>
    </location>
</feature>
<protein>
    <submittedName>
        <fullName evidence="2">Uncharacterized protein</fullName>
    </submittedName>
</protein>
<evidence type="ECO:0000313" key="2">
    <source>
        <dbReference type="EMBL" id="KGF35141.1"/>
    </source>
</evidence>
<reference evidence="2 3" key="1">
    <citation type="submission" date="2014-07" db="EMBL/GenBank/DDBJ databases">
        <authorList>
            <person name="McCorrison J."/>
            <person name="Sanka R."/>
            <person name="Torralba M."/>
            <person name="Gillis M."/>
            <person name="Haft D.H."/>
            <person name="Methe B."/>
            <person name="Sutton G."/>
            <person name="Nelson K.E."/>
        </authorList>
    </citation>
    <scope>NUCLEOTIDE SEQUENCE [LARGE SCALE GENOMIC DNA]</scope>
    <source>
        <strain evidence="2 3">DNF00853</strain>
    </source>
</reference>
<feature type="transmembrane region" description="Helical" evidence="1">
    <location>
        <begin position="51"/>
        <end position="75"/>
    </location>
</feature>
<name>A0A095ZL65_9BACT</name>
<proteinExistence type="predicted"/>
<evidence type="ECO:0000313" key="3">
    <source>
        <dbReference type="Proteomes" id="UP000029556"/>
    </source>
</evidence>
<dbReference type="Proteomes" id="UP000029556">
    <property type="component" value="Unassembled WGS sequence"/>
</dbReference>
<keyword evidence="1" id="KW-1133">Transmembrane helix</keyword>
<sequence length="89" mass="10406">MIAMRKLLIYYLVISFLLVIVYALFVINAYVSIKYEVETLYNDVIVSMIYQIFDTGIIVNFIGLVINMLIVIGLYMKIRCIKNKKEQKS</sequence>
<evidence type="ECO:0000256" key="1">
    <source>
        <dbReference type="SAM" id="Phobius"/>
    </source>
</evidence>
<keyword evidence="1" id="KW-0812">Transmembrane</keyword>